<name>A0ABU0BDC0_9HYPH</name>
<dbReference type="InterPro" id="IPR005335">
    <property type="entry name" value="Terminase_ssu"/>
</dbReference>
<dbReference type="RefSeq" id="WP_307020512.1">
    <property type="nucleotide sequence ID" value="NZ_JAUSUI010000005.1"/>
</dbReference>
<evidence type="ECO:0000313" key="2">
    <source>
        <dbReference type="EMBL" id="MDQ0303811.1"/>
    </source>
</evidence>
<gene>
    <name evidence="2" type="ORF">J2S75_002845</name>
</gene>
<comment type="caution">
    <text evidence="2">The sequence shown here is derived from an EMBL/GenBank/DDBJ whole genome shotgun (WGS) entry which is preliminary data.</text>
</comment>
<feature type="region of interest" description="Disordered" evidence="1">
    <location>
        <begin position="127"/>
        <end position="148"/>
    </location>
</feature>
<protein>
    <submittedName>
        <fullName evidence="2">Phage terminase small subunit</fullName>
    </submittedName>
</protein>
<dbReference type="InterPro" id="IPR038713">
    <property type="entry name" value="Terminase_Gp1_N_sf"/>
</dbReference>
<proteinExistence type="predicted"/>
<dbReference type="Proteomes" id="UP001224682">
    <property type="component" value="Unassembled WGS sequence"/>
</dbReference>
<organism evidence="2 3">
    <name type="scientific">Ancylobacter polymorphus</name>
    <dbReference type="NCBI Taxonomy" id="223390"/>
    <lineage>
        <taxon>Bacteria</taxon>
        <taxon>Pseudomonadati</taxon>
        <taxon>Pseudomonadota</taxon>
        <taxon>Alphaproteobacteria</taxon>
        <taxon>Hyphomicrobiales</taxon>
        <taxon>Xanthobacteraceae</taxon>
        <taxon>Ancylobacter</taxon>
    </lineage>
</organism>
<evidence type="ECO:0000256" key="1">
    <source>
        <dbReference type="SAM" id="MobiDB-lite"/>
    </source>
</evidence>
<evidence type="ECO:0000313" key="3">
    <source>
        <dbReference type="Proteomes" id="UP001224682"/>
    </source>
</evidence>
<reference evidence="2 3" key="1">
    <citation type="submission" date="2023-07" db="EMBL/GenBank/DDBJ databases">
        <title>Genomic Encyclopedia of Type Strains, Phase IV (KMG-IV): sequencing the most valuable type-strain genomes for metagenomic binning, comparative biology and taxonomic classification.</title>
        <authorList>
            <person name="Goeker M."/>
        </authorList>
    </citation>
    <scope>NUCLEOTIDE SEQUENCE [LARGE SCALE GENOMIC DNA]</scope>
    <source>
        <strain evidence="2 3">DSM 2457</strain>
    </source>
</reference>
<sequence length="148" mass="16452">MPILSNARHERFAQELAKGKSATEAYTEAGYKGDRTAASRLSSNVNVQQRVAELTARAAEGVVISRQWVIERLVENANRAMQAEAVIQDGKPSGEYRYEGSVANRALELLGKELGMFVERSENVNINHDVSDQPLSEDEWEAQHARPN</sequence>
<accession>A0ABU0BDC0</accession>
<dbReference type="EMBL" id="JAUSUI010000005">
    <property type="protein sequence ID" value="MDQ0303811.1"/>
    <property type="molecule type" value="Genomic_DNA"/>
</dbReference>
<dbReference type="Pfam" id="PF03592">
    <property type="entry name" value="Terminase_2"/>
    <property type="match status" value="1"/>
</dbReference>
<keyword evidence="3" id="KW-1185">Reference proteome</keyword>
<dbReference type="Gene3D" id="1.10.10.1400">
    <property type="entry name" value="Terminase, small subunit, N-terminal DNA-binding domain, HTH motif"/>
    <property type="match status" value="1"/>
</dbReference>